<dbReference type="Gene3D" id="3.30.710.10">
    <property type="entry name" value="Potassium Channel Kv1.1, Chain A"/>
    <property type="match status" value="1"/>
</dbReference>
<dbReference type="OrthoDB" id="20534at2759"/>
<feature type="compositionally biased region" description="Basic and acidic residues" evidence="5">
    <location>
        <begin position="803"/>
        <end position="828"/>
    </location>
</feature>
<feature type="zinc finger region" description="C3H1-type" evidence="4">
    <location>
        <begin position="1144"/>
        <end position="1172"/>
    </location>
</feature>
<proteinExistence type="predicted"/>
<feature type="region of interest" description="Disordered" evidence="5">
    <location>
        <begin position="332"/>
        <end position="379"/>
    </location>
</feature>
<dbReference type="AlphaFoldDB" id="F0VFB9"/>
<accession>F0VFB9</accession>
<evidence type="ECO:0000256" key="4">
    <source>
        <dbReference type="PROSITE-ProRule" id="PRU00723"/>
    </source>
</evidence>
<dbReference type="SUPFAM" id="SSF54695">
    <property type="entry name" value="POZ domain"/>
    <property type="match status" value="1"/>
</dbReference>
<reference evidence="9" key="3">
    <citation type="journal article" date="2012" name="PLoS Pathog.">
        <title>Comparative genomics of the apicomplexan parasites Toxoplasma gondii and Neospora caninum: Coccidia differing in host range and transmission strategy.</title>
        <authorList>
            <person name="Reid A.J."/>
            <person name="Vermont S.J."/>
            <person name="Cotton J.A."/>
            <person name="Harris D."/>
            <person name="Hill-Cawthorne G.A."/>
            <person name="Konen-Waisman S."/>
            <person name="Latham S.M."/>
            <person name="Mourier T."/>
            <person name="Norton R."/>
            <person name="Quail M.A."/>
            <person name="Sanders M."/>
            <person name="Shanmugam D."/>
            <person name="Sohal A."/>
            <person name="Wasmuth J.D."/>
            <person name="Brunk B."/>
            <person name="Grigg M.E."/>
            <person name="Howard J.C."/>
            <person name="Parkinson J."/>
            <person name="Roos D.S."/>
            <person name="Trees A.J."/>
            <person name="Berriman M."/>
            <person name="Pain A."/>
            <person name="Wastling J.M."/>
        </authorList>
    </citation>
    <scope>NUCLEOTIDE SEQUENCE [LARGE SCALE GENOMIC DNA]</scope>
    <source>
        <strain evidence="9">Liverpool</strain>
    </source>
</reference>
<evidence type="ECO:0000256" key="5">
    <source>
        <dbReference type="SAM" id="MobiDB-lite"/>
    </source>
</evidence>
<feature type="region of interest" description="Disordered" evidence="5">
    <location>
        <begin position="1211"/>
        <end position="1251"/>
    </location>
</feature>
<keyword evidence="2 4" id="KW-0863">Zinc-finger</keyword>
<feature type="domain" description="C3H1-type" evidence="6">
    <location>
        <begin position="1180"/>
        <end position="1207"/>
    </location>
</feature>
<reference evidence="7" key="2">
    <citation type="submission" date="2011-03" db="EMBL/GenBank/DDBJ databases">
        <title>Comparative genomics and transcriptomics of Neospora caninum and Toxoplasma gondii.</title>
        <authorList>
            <person name="Reid A.J."/>
            <person name="Sohal A."/>
            <person name="Harris D."/>
            <person name="Quail M."/>
            <person name="Sanders M."/>
            <person name="Berriman M."/>
            <person name="Wastling J.M."/>
            <person name="Pain A."/>
        </authorList>
    </citation>
    <scope>NUCLEOTIDE SEQUENCE</scope>
    <source>
        <strain evidence="7">Liverpool</strain>
    </source>
</reference>
<dbReference type="EMBL" id="LN714481">
    <property type="protein sequence ID" value="CEL66385.1"/>
    <property type="molecule type" value="Genomic_DNA"/>
</dbReference>
<evidence type="ECO:0000256" key="3">
    <source>
        <dbReference type="ARBA" id="ARBA00022833"/>
    </source>
</evidence>
<keyword evidence="9" id="KW-1185">Reference proteome</keyword>
<feature type="compositionally biased region" description="Low complexity" evidence="5">
    <location>
        <begin position="76"/>
        <end position="91"/>
    </location>
</feature>
<evidence type="ECO:0000313" key="8">
    <source>
        <dbReference type="EMBL" id="CEL66385.1"/>
    </source>
</evidence>
<dbReference type="RefSeq" id="XP_003882445.1">
    <property type="nucleotide sequence ID" value="XM_003882396.1"/>
</dbReference>
<reference evidence="7" key="1">
    <citation type="submission" date="2011-02" db="EMBL/GenBank/DDBJ databases">
        <authorList>
            <person name="Aslett M."/>
        </authorList>
    </citation>
    <scope>NUCLEOTIDE SEQUENCE</scope>
    <source>
        <strain evidence="7">Liverpool</strain>
    </source>
</reference>
<organism evidence="7 9">
    <name type="scientific">Neospora caninum (strain Liverpool)</name>
    <dbReference type="NCBI Taxonomy" id="572307"/>
    <lineage>
        <taxon>Eukaryota</taxon>
        <taxon>Sar</taxon>
        <taxon>Alveolata</taxon>
        <taxon>Apicomplexa</taxon>
        <taxon>Conoidasida</taxon>
        <taxon>Coccidia</taxon>
        <taxon>Eucoccidiorida</taxon>
        <taxon>Eimeriorina</taxon>
        <taxon>Sarcocystidae</taxon>
        <taxon>Neospora</taxon>
    </lineage>
</organism>
<feature type="zinc finger region" description="C3H1-type" evidence="4">
    <location>
        <begin position="1180"/>
        <end position="1207"/>
    </location>
</feature>
<feature type="region of interest" description="Disordered" evidence="5">
    <location>
        <begin position="35"/>
        <end position="91"/>
    </location>
</feature>
<dbReference type="eggNOG" id="ENOG502TMMF">
    <property type="taxonomic scope" value="Eukaryota"/>
</dbReference>
<feature type="domain" description="C3H1-type" evidence="6">
    <location>
        <begin position="1144"/>
        <end position="1172"/>
    </location>
</feature>
<dbReference type="Gene3D" id="4.10.1000.10">
    <property type="entry name" value="Zinc finger, CCCH-type"/>
    <property type="match status" value="2"/>
</dbReference>
<dbReference type="InterPro" id="IPR011333">
    <property type="entry name" value="SKP1/BTB/POZ_sf"/>
</dbReference>
<evidence type="ECO:0000256" key="2">
    <source>
        <dbReference type="ARBA" id="ARBA00022771"/>
    </source>
</evidence>
<dbReference type="InterPro" id="IPR000571">
    <property type="entry name" value="Znf_CCCH"/>
</dbReference>
<dbReference type="InterPro" id="IPR036855">
    <property type="entry name" value="Znf_CCCH_sf"/>
</dbReference>
<dbReference type="Proteomes" id="UP000007494">
    <property type="component" value="Chromosome VIIa"/>
</dbReference>
<evidence type="ECO:0000259" key="6">
    <source>
        <dbReference type="PROSITE" id="PS50103"/>
    </source>
</evidence>
<dbReference type="VEuPathDB" id="ToxoDB:NCLIV_022020"/>
<evidence type="ECO:0000256" key="1">
    <source>
        <dbReference type="ARBA" id="ARBA00022723"/>
    </source>
</evidence>
<feature type="compositionally biased region" description="Basic and acidic residues" evidence="5">
    <location>
        <begin position="1211"/>
        <end position="1227"/>
    </location>
</feature>
<sequence length="1251" mass="131385">MCAVNEAVELVVGGQVFYASASTLRRSRTLRQLLQKVSPSQSPGSGDCGQPTPLVPESDGDETPSCCREGSTYPVANPNASAQPRPAASPSVTKSIFIDRDPYRFSFVLEYLRNGQLDVRETSGGQKVFREVLEIGAPAGDNEFSDSAQYHGCSAGESDDRPEGSGSKFAACLSLVSLRCEFDYFSIGWPSRCMRCDVLFDPSRCRQRPTDSKRVDLTGGFLGLQHDRAEDTTASAVGQTSTASSELPALSVEGEGDLELKCYYHPGELIAIDLSASDCDNGSRKRALERQRAGRRKHLYYTCCNRRDDAVGCEAGAHLSEEEALASVLRRQSPPLPDCGVEADPDRLPGTSPVHCSGESSADNPIGSETGKRGEGETSEQVVAQHYIAAAMSACETEVLRRMQEGNGACCRPARSADGCGSVRGGIPAPESHRDSILSCGSTEKREAASGAQETWACSAKSVPADSRESLPCAADSPNCSGHEFAVGPPFADSGLQMPQYPGMPVCSASSPGVGYPLAVHYSQQAPQGAAVWSGGSDTTSPSSVPTATQQAGFPGAYLPAYSVDITRPPGSAAGTDNSAASMALAFCQPAATARYPYGSSVPPVVPAPWICPFYFVPGTVPPGTPHGTAPNLLLAPQQSQSEPPQLLHPQLNAPQAPLYAWDTVPAPAAGAPATQPTKSHESLLACSPACAPELGKPGGEAVCPWQDSLPVALRQDAGMACCPWPHEQPSHHQRVFQEQFCLQHLHVQQYHGVHLPGTVANASTSPPLHADAAVRGEAVEQTGATRGPRLTERQSRSGYARDAIHREGETDDEGRSRETDPEAERAPAGRAGHNEPSGIASGEALGSEPLPGSASAAGDDVAVPQGVLGRAGSVHGASTPGSETRTDGNHSCVVLRRRRPGRAGGSRRQQPHVCAGEGKEESTVHGEQQPNASVPTREVELLAGPRAPSCCQSSAETSMHPCELPTARKTKQELLCREHKTHAANRLGRGRRSPDCPPWGSWQSADIEDAPSLECGAAAAAGDEEDTLAVDVCREQRGVCTCQAADATGDGNERICSTGGLETPVACGRTREKKGEHESCGYAGNGASAAAAHRAGDWPLMEEGQGTDHGIHQDSAGGVASKGTCSALASGSSGKAGCAMNPLFKTKMCPLLKAGLCPKTARRCKFAHALQELRPTAEFYKTQMCSFWMMGFCRAGISCRHAHGADELKVRPVGESRPPVETRPVGDTRPAASSESPKEVHDGSATQPGS</sequence>
<reference evidence="8" key="4">
    <citation type="journal article" date="2015" name="PLoS ONE">
        <title>Comprehensive Evaluation of Toxoplasma gondii VEG and Neospora caninum LIV Genomes with Tachyzoite Stage Transcriptome and Proteome Defines Novel Transcript Features.</title>
        <authorList>
            <person name="Ramaprasad A."/>
            <person name="Mourier T."/>
            <person name="Naeem R."/>
            <person name="Malas T.B."/>
            <person name="Moussa E."/>
            <person name="Panigrahi A."/>
            <person name="Vermont S.J."/>
            <person name="Otto T.D."/>
            <person name="Wastling J."/>
            <person name="Pain A."/>
        </authorList>
    </citation>
    <scope>NUCLEOTIDE SEQUENCE</scope>
    <source>
        <strain evidence="8">Liverpool</strain>
    </source>
</reference>
<evidence type="ECO:0000313" key="7">
    <source>
        <dbReference type="EMBL" id="CBZ52413.1"/>
    </source>
</evidence>
<dbReference type="SUPFAM" id="SSF90229">
    <property type="entry name" value="CCCH zinc finger"/>
    <property type="match status" value="1"/>
</dbReference>
<dbReference type="SMART" id="SM00356">
    <property type="entry name" value="ZnF_C3H1"/>
    <property type="match status" value="2"/>
</dbReference>
<gene>
    <name evidence="8" type="ORF">BN1204_022020</name>
    <name evidence="7" type="ORF">NCLIV_022020</name>
</gene>
<dbReference type="PROSITE" id="PS50103">
    <property type="entry name" value="ZF_C3H1"/>
    <property type="match status" value="2"/>
</dbReference>
<dbReference type="GO" id="GO:0008270">
    <property type="term" value="F:zinc ion binding"/>
    <property type="evidence" value="ECO:0007669"/>
    <property type="project" value="UniProtKB-KW"/>
</dbReference>
<dbReference type="InParanoid" id="F0VFB9"/>
<dbReference type="EMBL" id="FR823388">
    <property type="protein sequence ID" value="CBZ52413.1"/>
    <property type="molecule type" value="Genomic_DNA"/>
</dbReference>
<feature type="region of interest" description="Disordered" evidence="5">
    <location>
        <begin position="140"/>
        <end position="164"/>
    </location>
</feature>
<keyword evidence="1 4" id="KW-0479">Metal-binding</keyword>
<protein>
    <submittedName>
        <fullName evidence="7">Zinc finger (CCCH type) protein, related</fullName>
    </submittedName>
</protein>
<feature type="region of interest" description="Disordered" evidence="5">
    <location>
        <begin position="779"/>
        <end position="934"/>
    </location>
</feature>
<evidence type="ECO:0000313" key="9">
    <source>
        <dbReference type="Proteomes" id="UP000007494"/>
    </source>
</evidence>
<name>F0VFB9_NEOCL</name>
<dbReference type="GeneID" id="13444415"/>
<dbReference type="OMA" id="ARRCKFA"/>
<keyword evidence="3 4" id="KW-0862">Zinc</keyword>